<proteinExistence type="predicted"/>
<evidence type="ECO:0000313" key="1">
    <source>
        <dbReference type="EMBL" id="KAF2187063.1"/>
    </source>
</evidence>
<dbReference type="EMBL" id="ML994628">
    <property type="protein sequence ID" value="KAF2187063.1"/>
    <property type="molecule type" value="Genomic_DNA"/>
</dbReference>
<name>A0A6A6E7B6_9PEZI</name>
<organism evidence="1 2">
    <name type="scientific">Zopfia rhizophila CBS 207.26</name>
    <dbReference type="NCBI Taxonomy" id="1314779"/>
    <lineage>
        <taxon>Eukaryota</taxon>
        <taxon>Fungi</taxon>
        <taxon>Dikarya</taxon>
        <taxon>Ascomycota</taxon>
        <taxon>Pezizomycotina</taxon>
        <taxon>Dothideomycetes</taxon>
        <taxon>Dothideomycetes incertae sedis</taxon>
        <taxon>Zopfiaceae</taxon>
        <taxon>Zopfia</taxon>
    </lineage>
</organism>
<dbReference type="Proteomes" id="UP000800200">
    <property type="component" value="Unassembled WGS sequence"/>
</dbReference>
<dbReference type="OrthoDB" id="5402392at2759"/>
<protein>
    <submittedName>
        <fullName evidence="1">Uncharacterized protein</fullName>
    </submittedName>
</protein>
<sequence>MPSQISCPVPEVDTALSPYINSRQETLRIRGLLARHLATHLESGQPNVHEIQHLNSQCPQNIAAVKSSAPEIKKNRLGYLRAAQAKLAAQERHAQLQSSLSDLRTRHYAEAPAQPEAVYDDEVTRGYMSLLRQRSRFAELQVIQTSLDKLLESHPVPIPKDPKIMVKDGIGEQPDLPAERLELPSQDREVEDWVFGLKKEVLETRASMDRANSAREGAQDENRGGEFELRQQVYALNSAREELVGWVEGELAKMNEESEFLEDASPVKKWVTADTPVDASLVDTKIRDSYCQYTTSRAALIEVFDATDRSINTTQPSDVQREGLSKVPQETIVSKVTIASILPHIPHLMRTSDNERSLLQQTVYLQVQLSSASEETKDSLSRLSKESHLLPSSDKGLTAWGKTARQAEAATEEFVTEILQESQNEVKTLDTIVNLSSLQSKVLAFR</sequence>
<reference evidence="1" key="1">
    <citation type="journal article" date="2020" name="Stud. Mycol.">
        <title>101 Dothideomycetes genomes: a test case for predicting lifestyles and emergence of pathogens.</title>
        <authorList>
            <person name="Haridas S."/>
            <person name="Albert R."/>
            <person name="Binder M."/>
            <person name="Bloem J."/>
            <person name="Labutti K."/>
            <person name="Salamov A."/>
            <person name="Andreopoulos B."/>
            <person name="Baker S."/>
            <person name="Barry K."/>
            <person name="Bills G."/>
            <person name="Bluhm B."/>
            <person name="Cannon C."/>
            <person name="Castanera R."/>
            <person name="Culley D."/>
            <person name="Daum C."/>
            <person name="Ezra D."/>
            <person name="Gonzalez J."/>
            <person name="Henrissat B."/>
            <person name="Kuo A."/>
            <person name="Liang C."/>
            <person name="Lipzen A."/>
            <person name="Lutzoni F."/>
            <person name="Magnuson J."/>
            <person name="Mondo S."/>
            <person name="Nolan M."/>
            <person name="Ohm R."/>
            <person name="Pangilinan J."/>
            <person name="Park H.-J."/>
            <person name="Ramirez L."/>
            <person name="Alfaro M."/>
            <person name="Sun H."/>
            <person name="Tritt A."/>
            <person name="Yoshinaga Y."/>
            <person name="Zwiers L.-H."/>
            <person name="Turgeon B."/>
            <person name="Goodwin S."/>
            <person name="Spatafora J."/>
            <person name="Crous P."/>
            <person name="Grigoriev I."/>
        </authorList>
    </citation>
    <scope>NUCLEOTIDE SEQUENCE</scope>
    <source>
        <strain evidence="1">CBS 207.26</strain>
    </source>
</reference>
<evidence type="ECO:0000313" key="2">
    <source>
        <dbReference type="Proteomes" id="UP000800200"/>
    </source>
</evidence>
<dbReference type="AlphaFoldDB" id="A0A6A6E7B6"/>
<keyword evidence="2" id="KW-1185">Reference proteome</keyword>
<gene>
    <name evidence="1" type="ORF">K469DRAFT_629915</name>
</gene>
<accession>A0A6A6E7B6</accession>